<dbReference type="EMBL" id="QGNW01000074">
    <property type="protein sequence ID" value="RVX01771.1"/>
    <property type="molecule type" value="Genomic_DNA"/>
</dbReference>
<name>A0A438E1V8_VITVI</name>
<evidence type="ECO:0000313" key="1">
    <source>
        <dbReference type="EMBL" id="RVW41692.1"/>
    </source>
</evidence>
<protein>
    <submittedName>
        <fullName evidence="1">Uncharacterized protein</fullName>
    </submittedName>
</protein>
<sequence>MCCLPEFGVEEGGWCLRGVRGGYGVGVWKAIRNEWKGIRCRSHFIVGNGRRVKWVSEAWEVGRDLGSWSPRFSRHLNDWEIGEVESLFQKQPLVVSREVEDILSWRKDGNFSVKFLCCSYTRASRDPFPWSIIWRS</sequence>
<proteinExistence type="predicted"/>
<evidence type="ECO:0000313" key="2">
    <source>
        <dbReference type="EMBL" id="RVX01771.1"/>
    </source>
</evidence>
<dbReference type="EMBL" id="QGNW01001433">
    <property type="protein sequence ID" value="RVW41692.1"/>
    <property type="molecule type" value="Genomic_DNA"/>
</dbReference>
<comment type="caution">
    <text evidence="1">The sequence shown here is derived from an EMBL/GenBank/DDBJ whole genome shotgun (WGS) entry which is preliminary data.</text>
</comment>
<accession>A0A438E1V8</accession>
<dbReference type="Proteomes" id="UP000288805">
    <property type="component" value="Unassembled WGS sequence"/>
</dbReference>
<organism evidence="1 3">
    <name type="scientific">Vitis vinifera</name>
    <name type="common">Grape</name>
    <dbReference type="NCBI Taxonomy" id="29760"/>
    <lineage>
        <taxon>Eukaryota</taxon>
        <taxon>Viridiplantae</taxon>
        <taxon>Streptophyta</taxon>
        <taxon>Embryophyta</taxon>
        <taxon>Tracheophyta</taxon>
        <taxon>Spermatophyta</taxon>
        <taxon>Magnoliopsida</taxon>
        <taxon>eudicotyledons</taxon>
        <taxon>Gunneridae</taxon>
        <taxon>Pentapetalae</taxon>
        <taxon>rosids</taxon>
        <taxon>Vitales</taxon>
        <taxon>Vitaceae</taxon>
        <taxon>Viteae</taxon>
        <taxon>Vitis</taxon>
    </lineage>
</organism>
<evidence type="ECO:0000313" key="3">
    <source>
        <dbReference type="Proteomes" id="UP000288805"/>
    </source>
</evidence>
<reference evidence="1 3" key="1">
    <citation type="journal article" date="2018" name="PLoS Genet.">
        <title>Population sequencing reveals clonal diversity and ancestral inbreeding in the grapevine cultivar Chardonnay.</title>
        <authorList>
            <person name="Roach M.J."/>
            <person name="Johnson D.L."/>
            <person name="Bohlmann J."/>
            <person name="van Vuuren H.J."/>
            <person name="Jones S.J."/>
            <person name="Pretorius I.S."/>
            <person name="Schmidt S.A."/>
            <person name="Borneman A.R."/>
        </authorList>
    </citation>
    <scope>NUCLEOTIDE SEQUENCE [LARGE SCALE GENOMIC DNA]</scope>
    <source>
        <strain evidence="3">cv. Chardonnay</strain>
        <strain evidence="1">I10V1</strain>
        <tissue evidence="1">Leaf</tissue>
    </source>
</reference>
<gene>
    <name evidence="2" type="ORF">CK203_024302</name>
    <name evidence="1" type="ORF">CK203_108699</name>
</gene>
<dbReference type="AlphaFoldDB" id="A0A438E1V8"/>